<evidence type="ECO:0000313" key="2">
    <source>
        <dbReference type="Proteomes" id="UP001060170"/>
    </source>
</evidence>
<comment type="caution">
    <text evidence="1">The sequence shown here is derived from an EMBL/GenBank/DDBJ whole genome shotgun (WGS) entry which is preliminary data.</text>
</comment>
<reference evidence="2" key="1">
    <citation type="journal article" date="2018" name="BMC Genomics">
        <title>Genomic insights into host adaptation between the wheat stripe rust pathogen (Puccinia striiformis f. sp. tritici) and the barley stripe rust pathogen (Puccinia striiformis f. sp. hordei).</title>
        <authorList>
            <person name="Xia C."/>
            <person name="Wang M."/>
            <person name="Yin C."/>
            <person name="Cornejo O.E."/>
            <person name="Hulbert S.H."/>
            <person name="Chen X."/>
        </authorList>
    </citation>
    <scope>NUCLEOTIDE SEQUENCE [LARGE SCALE GENOMIC DNA]</scope>
    <source>
        <strain evidence="2">93-210</strain>
    </source>
</reference>
<organism evidence="1 2">
    <name type="scientific">Puccinia striiformis f. sp. tritici</name>
    <dbReference type="NCBI Taxonomy" id="168172"/>
    <lineage>
        <taxon>Eukaryota</taxon>
        <taxon>Fungi</taxon>
        <taxon>Dikarya</taxon>
        <taxon>Basidiomycota</taxon>
        <taxon>Pucciniomycotina</taxon>
        <taxon>Pucciniomycetes</taxon>
        <taxon>Pucciniales</taxon>
        <taxon>Pucciniaceae</taxon>
        <taxon>Puccinia</taxon>
    </lineage>
</organism>
<sequence length="100" mass="11269">MIPTSKDQSEKGPLWSDTALSTKHLPGRYPPSEYKGTWARGISRLSWSFPHKTSGLNFGIKTALMNHHRQAHVGKSLFQLRNFSLPACVQRDPMSHLQSP</sequence>
<name>A0ACC0EAA7_9BASI</name>
<evidence type="ECO:0000313" key="1">
    <source>
        <dbReference type="EMBL" id="KAI7947876.1"/>
    </source>
</evidence>
<keyword evidence="2" id="KW-1185">Reference proteome</keyword>
<dbReference type="Proteomes" id="UP001060170">
    <property type="component" value="Chromosome 9"/>
</dbReference>
<reference evidence="1 2" key="3">
    <citation type="journal article" date="2022" name="Microbiol. Spectr.">
        <title>Folding features and dynamics of 3D genome architecture in plant fungal pathogens.</title>
        <authorList>
            <person name="Xia C."/>
        </authorList>
    </citation>
    <scope>NUCLEOTIDE SEQUENCE [LARGE SCALE GENOMIC DNA]</scope>
    <source>
        <strain evidence="1 2">93-210</strain>
    </source>
</reference>
<accession>A0ACC0EAA7</accession>
<proteinExistence type="predicted"/>
<protein>
    <submittedName>
        <fullName evidence="1">Uncharacterized protein</fullName>
    </submittedName>
</protein>
<reference evidence="2" key="2">
    <citation type="journal article" date="2018" name="Mol. Plant Microbe Interact.">
        <title>Genome sequence resources for the wheat stripe rust pathogen (Puccinia striiformis f. sp. tritici) and the barley stripe rust pathogen (Puccinia striiformis f. sp. hordei).</title>
        <authorList>
            <person name="Xia C."/>
            <person name="Wang M."/>
            <person name="Yin C."/>
            <person name="Cornejo O.E."/>
            <person name="Hulbert S.H."/>
            <person name="Chen X."/>
        </authorList>
    </citation>
    <scope>NUCLEOTIDE SEQUENCE [LARGE SCALE GENOMIC DNA]</scope>
    <source>
        <strain evidence="2">93-210</strain>
    </source>
</reference>
<gene>
    <name evidence="1" type="ORF">MJO28_009784</name>
</gene>
<dbReference type="EMBL" id="CM045873">
    <property type="protein sequence ID" value="KAI7947876.1"/>
    <property type="molecule type" value="Genomic_DNA"/>
</dbReference>